<dbReference type="GO" id="GO:0003676">
    <property type="term" value="F:nucleic acid binding"/>
    <property type="evidence" value="ECO:0007669"/>
    <property type="project" value="InterPro"/>
</dbReference>
<protein>
    <recommendedName>
        <fullName evidence="3">RNase H type-1 domain-containing protein</fullName>
    </recommendedName>
</protein>
<comment type="caution">
    <text evidence="1">The sequence shown here is derived from an EMBL/GenBank/DDBJ whole genome shotgun (WGS) entry which is preliminary data.</text>
</comment>
<sequence>MTTSSFYSEILGHDFHTWLPDNCAVISSHGSPSSIYKRPLTFHHKEQPHPNGSVCSLTEGQIEEYLPPLHSSSKDEENLKDYVKHFNQAFLEVEDPNDKVVVMAMMEELQSVYCSIPSPRMSSKLYRLFRARPTNTLQQRSWPRPSVEEDIGITTKGRSLIDYKGERILVDNGSSVYILFILAFDKIKIRQDRLHPFHPLLVKFGGSSINPFGWTKLSITVWVEPHQTTVWQDFIVMDCPSPYNAILGRLTLGKIKAITSTYHLMMKFPISIRGYIPEIGQQDVQGVDRENDGDQIQALLTMSLPRNNRRYNKLIRWKLFIDGSSNQHDCGAGLVLKTLSGEQMEYDIHIGFKATENETKYEALLVGLKVVTELVKAILMKIKDFKICQIPREENKKANALANLASAFEFISNRSISLELFPNPSIDVAKIVCQAATDLTWMDDIIVYLKDGQLPPDLL</sequence>
<reference evidence="1 2" key="1">
    <citation type="submission" date="2019-07" db="EMBL/GenBank/DDBJ databases">
        <title>De Novo Assembly of kiwifruit Actinidia rufa.</title>
        <authorList>
            <person name="Sugita-Konishi S."/>
            <person name="Sato K."/>
            <person name="Mori E."/>
            <person name="Abe Y."/>
            <person name="Kisaki G."/>
            <person name="Hamano K."/>
            <person name="Suezawa K."/>
            <person name="Otani M."/>
            <person name="Fukuda T."/>
            <person name="Manabe T."/>
            <person name="Gomi K."/>
            <person name="Tabuchi M."/>
            <person name="Akimitsu K."/>
            <person name="Kataoka I."/>
        </authorList>
    </citation>
    <scope>NUCLEOTIDE SEQUENCE [LARGE SCALE GENOMIC DNA]</scope>
    <source>
        <strain evidence="2">cv. Fuchu</strain>
    </source>
</reference>
<dbReference type="AlphaFoldDB" id="A0A7J0GUS5"/>
<accession>A0A7J0GUS5</accession>
<dbReference type="CDD" id="cd00303">
    <property type="entry name" value="retropepsin_like"/>
    <property type="match status" value="1"/>
</dbReference>
<dbReference type="PANTHER" id="PTHR48475">
    <property type="entry name" value="RIBONUCLEASE H"/>
    <property type="match status" value="1"/>
</dbReference>
<evidence type="ECO:0000313" key="2">
    <source>
        <dbReference type="Proteomes" id="UP000585474"/>
    </source>
</evidence>
<dbReference type="PANTHER" id="PTHR48475:SF2">
    <property type="entry name" value="RIBONUCLEASE H"/>
    <property type="match status" value="1"/>
</dbReference>
<keyword evidence="2" id="KW-1185">Reference proteome</keyword>
<name>A0A7J0GUS5_9ERIC</name>
<evidence type="ECO:0008006" key="3">
    <source>
        <dbReference type="Google" id="ProtNLM"/>
    </source>
</evidence>
<gene>
    <name evidence="1" type="ORF">Acr_24g0006810</name>
</gene>
<evidence type="ECO:0000313" key="1">
    <source>
        <dbReference type="EMBL" id="GFZ14491.1"/>
    </source>
</evidence>
<dbReference type="EMBL" id="BJWL01000024">
    <property type="protein sequence ID" value="GFZ14491.1"/>
    <property type="molecule type" value="Genomic_DNA"/>
</dbReference>
<dbReference type="SUPFAM" id="SSF53098">
    <property type="entry name" value="Ribonuclease H-like"/>
    <property type="match status" value="1"/>
</dbReference>
<dbReference type="InterPro" id="IPR036397">
    <property type="entry name" value="RNaseH_sf"/>
</dbReference>
<dbReference type="Gene3D" id="3.30.420.10">
    <property type="entry name" value="Ribonuclease H-like superfamily/Ribonuclease H"/>
    <property type="match status" value="1"/>
</dbReference>
<dbReference type="InterPro" id="IPR012337">
    <property type="entry name" value="RNaseH-like_sf"/>
</dbReference>
<dbReference type="Proteomes" id="UP000585474">
    <property type="component" value="Unassembled WGS sequence"/>
</dbReference>
<organism evidence="1 2">
    <name type="scientific">Actinidia rufa</name>
    <dbReference type="NCBI Taxonomy" id="165716"/>
    <lineage>
        <taxon>Eukaryota</taxon>
        <taxon>Viridiplantae</taxon>
        <taxon>Streptophyta</taxon>
        <taxon>Embryophyta</taxon>
        <taxon>Tracheophyta</taxon>
        <taxon>Spermatophyta</taxon>
        <taxon>Magnoliopsida</taxon>
        <taxon>eudicotyledons</taxon>
        <taxon>Gunneridae</taxon>
        <taxon>Pentapetalae</taxon>
        <taxon>asterids</taxon>
        <taxon>Ericales</taxon>
        <taxon>Actinidiaceae</taxon>
        <taxon>Actinidia</taxon>
    </lineage>
</organism>
<proteinExistence type="predicted"/>